<dbReference type="InterPro" id="IPR013786">
    <property type="entry name" value="AcylCoA_DH/ox_N"/>
</dbReference>
<dbReference type="Pfam" id="PF00441">
    <property type="entry name" value="Acyl-CoA_dh_1"/>
    <property type="match status" value="1"/>
</dbReference>
<dbReference type="SUPFAM" id="SSF47203">
    <property type="entry name" value="Acyl-CoA dehydrogenase C-terminal domain-like"/>
    <property type="match status" value="1"/>
</dbReference>
<evidence type="ECO:0000313" key="11">
    <source>
        <dbReference type="Proteomes" id="UP000787472"/>
    </source>
</evidence>
<dbReference type="InterPro" id="IPR006091">
    <property type="entry name" value="Acyl-CoA_Oxase/DH_mid-dom"/>
</dbReference>
<evidence type="ECO:0000256" key="6">
    <source>
        <dbReference type="RuleBase" id="RU362125"/>
    </source>
</evidence>
<evidence type="ECO:0000259" key="8">
    <source>
        <dbReference type="Pfam" id="PF02770"/>
    </source>
</evidence>
<feature type="domain" description="Acyl-CoA dehydrogenase/oxidase C-terminal" evidence="7">
    <location>
        <begin position="235"/>
        <end position="391"/>
    </location>
</feature>
<dbReference type="InterPro" id="IPR037069">
    <property type="entry name" value="AcylCoA_DH/ox_N_sf"/>
</dbReference>
<dbReference type="PANTHER" id="PTHR43292">
    <property type="entry name" value="ACYL-COA DEHYDROGENASE"/>
    <property type="match status" value="1"/>
</dbReference>
<dbReference type="Pfam" id="PF02771">
    <property type="entry name" value="Acyl-CoA_dh_N"/>
    <property type="match status" value="1"/>
</dbReference>
<protein>
    <submittedName>
        <fullName evidence="10">Acyl-CoA dehydrogenase</fullName>
    </submittedName>
</protein>
<dbReference type="GO" id="GO:0016627">
    <property type="term" value="F:oxidoreductase activity, acting on the CH-CH group of donors"/>
    <property type="evidence" value="ECO:0007669"/>
    <property type="project" value="InterPro"/>
</dbReference>
<comment type="cofactor">
    <cofactor evidence="1 6">
        <name>FAD</name>
        <dbReference type="ChEBI" id="CHEBI:57692"/>
    </cofactor>
</comment>
<dbReference type="SUPFAM" id="SSF56645">
    <property type="entry name" value="Acyl-CoA dehydrogenase NM domain-like"/>
    <property type="match status" value="1"/>
</dbReference>
<evidence type="ECO:0000256" key="5">
    <source>
        <dbReference type="ARBA" id="ARBA00023002"/>
    </source>
</evidence>
<feature type="domain" description="Acyl-CoA oxidase/dehydrogenase middle" evidence="8">
    <location>
        <begin position="129"/>
        <end position="223"/>
    </location>
</feature>
<proteinExistence type="inferred from homology"/>
<dbReference type="InterPro" id="IPR009075">
    <property type="entry name" value="AcylCo_DH/oxidase_C"/>
</dbReference>
<keyword evidence="3 6" id="KW-0285">Flavoprotein</keyword>
<sequence length="396" mass="45290">MSSLDQFRQETREWLSKNCPESQRQPVKKNEIIWGGRRRKFPSVDAQLWFERMRDKGWIAPDWPKEYGGGNLSVDECKILEQEMRSLGCRPPLYDQGLWMFGPALLKYGSEDQKKEHLTKITQGEIRWCQGYSEPGAGSDLAGLKTKAEDCGDHFLVNGSKIWTTYADQADWIFCLVRTNTEVAKQQGISFLLIDMESEGVTTSPIELISGESEFCQTFFDNVKVPKENLVYEVDKGWEVAKEVLKHERKLISKLDHMTEKEDRSVMELAKEVIGLDSNGKLRNSSLRDQLTRHLMAEQADQLSGLRIFQQMRAGQPDPKLPLTMKYANTSEQQRKDELFLAILGNQGLTWQDEAFPKSYRTLVQNWAYNKSLTIAGGTSEIQLNIIAKRALGLPE</sequence>
<evidence type="ECO:0000313" key="10">
    <source>
        <dbReference type="EMBL" id="NHO66043.1"/>
    </source>
</evidence>
<dbReference type="PANTHER" id="PTHR43292:SF3">
    <property type="entry name" value="ACYL-COA DEHYDROGENASE FADE29"/>
    <property type="match status" value="1"/>
</dbReference>
<evidence type="ECO:0000259" key="7">
    <source>
        <dbReference type="Pfam" id="PF00441"/>
    </source>
</evidence>
<dbReference type="FunFam" id="2.40.110.10:FF:000011">
    <property type="entry name" value="Acyl-CoA dehydrogenase FadE34"/>
    <property type="match status" value="1"/>
</dbReference>
<evidence type="ECO:0000259" key="9">
    <source>
        <dbReference type="Pfam" id="PF02771"/>
    </source>
</evidence>
<dbReference type="Proteomes" id="UP000787472">
    <property type="component" value="Unassembled WGS sequence"/>
</dbReference>
<evidence type="ECO:0000256" key="4">
    <source>
        <dbReference type="ARBA" id="ARBA00022827"/>
    </source>
</evidence>
<dbReference type="InterPro" id="IPR009100">
    <property type="entry name" value="AcylCoA_DH/oxidase_NM_dom_sf"/>
</dbReference>
<keyword evidence="11" id="KW-1185">Reference proteome</keyword>
<dbReference type="GO" id="GO:0005886">
    <property type="term" value="C:plasma membrane"/>
    <property type="evidence" value="ECO:0007669"/>
    <property type="project" value="TreeGrafter"/>
</dbReference>
<reference evidence="10" key="1">
    <citation type="submission" date="2020-03" db="EMBL/GenBank/DDBJ databases">
        <authorList>
            <person name="Guo F."/>
        </authorList>
    </citation>
    <scope>NUCLEOTIDE SEQUENCE</scope>
    <source>
        <strain evidence="10">JCM 30134</strain>
    </source>
</reference>
<evidence type="ECO:0000256" key="3">
    <source>
        <dbReference type="ARBA" id="ARBA00022630"/>
    </source>
</evidence>
<dbReference type="RefSeq" id="WP_167186153.1">
    <property type="nucleotide sequence ID" value="NZ_JAAONZ010000007.1"/>
</dbReference>
<keyword evidence="4 6" id="KW-0274">FAD</keyword>
<dbReference type="AlphaFoldDB" id="A0A9E5JUX9"/>
<feature type="domain" description="Acyl-CoA dehydrogenase/oxidase N-terminal" evidence="9">
    <location>
        <begin position="6"/>
        <end position="125"/>
    </location>
</feature>
<dbReference type="GO" id="GO:0050660">
    <property type="term" value="F:flavin adenine dinucleotide binding"/>
    <property type="evidence" value="ECO:0007669"/>
    <property type="project" value="InterPro"/>
</dbReference>
<name>A0A9E5JUX9_9GAMM</name>
<dbReference type="Gene3D" id="1.20.140.10">
    <property type="entry name" value="Butyryl-CoA Dehydrogenase, subunit A, domain 3"/>
    <property type="match status" value="1"/>
</dbReference>
<evidence type="ECO:0000256" key="1">
    <source>
        <dbReference type="ARBA" id="ARBA00001974"/>
    </source>
</evidence>
<dbReference type="Pfam" id="PF02770">
    <property type="entry name" value="Acyl-CoA_dh_M"/>
    <property type="match status" value="1"/>
</dbReference>
<dbReference type="Gene3D" id="2.40.110.10">
    <property type="entry name" value="Butyryl-CoA Dehydrogenase, subunit A, domain 2"/>
    <property type="match status" value="1"/>
</dbReference>
<dbReference type="InterPro" id="IPR036250">
    <property type="entry name" value="AcylCo_DH-like_C"/>
</dbReference>
<dbReference type="InterPro" id="IPR052161">
    <property type="entry name" value="Mycobact_Acyl-CoA_DH"/>
</dbReference>
<organism evidence="10 11">
    <name type="scientific">Pseudomaricurvus hydrocarbonicus</name>
    <dbReference type="NCBI Taxonomy" id="1470433"/>
    <lineage>
        <taxon>Bacteria</taxon>
        <taxon>Pseudomonadati</taxon>
        <taxon>Pseudomonadota</taxon>
        <taxon>Gammaproteobacteria</taxon>
        <taxon>Cellvibrionales</taxon>
        <taxon>Cellvibrionaceae</taxon>
        <taxon>Pseudomaricurvus</taxon>
    </lineage>
</organism>
<comment type="similarity">
    <text evidence="2 6">Belongs to the acyl-CoA dehydrogenase family.</text>
</comment>
<dbReference type="InterPro" id="IPR046373">
    <property type="entry name" value="Acyl-CoA_Oxase/DH_mid-dom_sf"/>
</dbReference>
<gene>
    <name evidence="10" type="ORF">G8770_10855</name>
</gene>
<dbReference type="Gene3D" id="1.10.540.10">
    <property type="entry name" value="Acyl-CoA dehydrogenase/oxidase, N-terminal domain"/>
    <property type="match status" value="1"/>
</dbReference>
<keyword evidence="5 6" id="KW-0560">Oxidoreductase</keyword>
<evidence type="ECO:0000256" key="2">
    <source>
        <dbReference type="ARBA" id="ARBA00009347"/>
    </source>
</evidence>
<comment type="caution">
    <text evidence="10">The sequence shown here is derived from an EMBL/GenBank/DDBJ whole genome shotgun (WGS) entry which is preliminary data.</text>
</comment>
<dbReference type="EMBL" id="JAAONZ010000007">
    <property type="protein sequence ID" value="NHO66043.1"/>
    <property type="molecule type" value="Genomic_DNA"/>
</dbReference>
<accession>A0A9E5JUX9</accession>